<dbReference type="Gene3D" id="3.30.565.10">
    <property type="entry name" value="Histidine kinase-like ATPase, C-terminal domain"/>
    <property type="match status" value="1"/>
</dbReference>
<keyword evidence="4" id="KW-0808">Transferase</keyword>
<dbReference type="Pfam" id="PF02518">
    <property type="entry name" value="HATPase_c"/>
    <property type="match status" value="1"/>
</dbReference>
<keyword evidence="3" id="KW-0597">Phosphoprotein</keyword>
<dbReference type="InterPro" id="IPR003594">
    <property type="entry name" value="HATPase_dom"/>
</dbReference>
<dbReference type="GO" id="GO:0000155">
    <property type="term" value="F:phosphorelay sensor kinase activity"/>
    <property type="evidence" value="ECO:0007669"/>
    <property type="project" value="InterPro"/>
</dbReference>
<protein>
    <recommendedName>
        <fullName evidence="2">histidine kinase</fullName>
        <ecNumber evidence="2">2.7.13.3</ecNumber>
    </recommendedName>
</protein>
<name>A0A855WVD6_9BACT</name>
<sequence length="832" mass="90507">MRLTRFALVALAFPTIVSAVDLGRTYRTLFTKIEATSSRLPGAATSAFPANLGDGLDDQVLVVEERDFHVASLDNQTSRHWCWIKDIIFLKPLDLDGDSLTDLVFQTRNDTSESIFTVAGRELVASSSCSSAFHLVFEHPRILVQGDSKGTLTPEAAVDLNGDSVRDMLCSIHSGAFALQPRGLFVIDGKTHAELWHYYFGPWPVDVQVVDLNGDGDQEIVLVGQGVGNGSTANGISDSACYLFAFKKSGEFAWPPLKLGGPTTHAYYKLLRSPGSGKTDIVVAVRQYVSATAASSILIISGDNGNVLCRNSRVGGYTSVELIPDGAKGGAAVVAGTLDGKVVKYSPDLVAMDSFSLPLKLESTVLTPMDIDNDSLMEIPVMAADNAMRFINTDMDSVFTLQFNTRTSPPFLLRTSDSMSRRFLIQAGMEIAVWTVRRVNKSFSEVVPPPFQIGTIASALIGLIGVLYAGQRRRYLGFLNAVYNDSSRLILGLDHLGRIVRSNQEARDHFAGCGIDLGNRDYTVFGQNESYHPLAETIRQFLSGHEPVVSFELKTVQAGSAREFLAQLSRASDGNSRADTGAILIMQDITTLNQAKVYETWTLLSKGLAHDARKPLAPLRLMLQDLASRLDMGSIESTKIRDDYIAPSLEQVGRMTRLIDRWTANLSGGDSPKAPVRISDILRYVVTMRRSMTPESLPLTLADDTNGACVIQGNREDLERAISELIENALVAIKGRPDGKIEVECRLDSSGSNYFLIRVRDNGTGIPSTLLPRIFEPGVTTGKGEHRGMGLFNVRWIIEQQHGGTIEVESADGIGTTFAVSLPVVSMEAGSE</sequence>
<dbReference type="AlphaFoldDB" id="A0A855WVD6"/>
<evidence type="ECO:0000259" key="8">
    <source>
        <dbReference type="PROSITE" id="PS50109"/>
    </source>
</evidence>
<dbReference type="EC" id="2.7.13.3" evidence="2"/>
<proteinExistence type="predicted"/>
<dbReference type="InterPro" id="IPR036890">
    <property type="entry name" value="HATPase_C_sf"/>
</dbReference>
<dbReference type="PROSITE" id="PS50109">
    <property type="entry name" value="HIS_KIN"/>
    <property type="match status" value="1"/>
</dbReference>
<dbReference type="SUPFAM" id="SSF55874">
    <property type="entry name" value="ATPase domain of HSP90 chaperone/DNA topoisomerase II/histidine kinase"/>
    <property type="match status" value="1"/>
</dbReference>
<evidence type="ECO:0000313" key="9">
    <source>
        <dbReference type="EMBL" id="PWB68534.1"/>
    </source>
</evidence>
<dbReference type="EMBL" id="PQAP01000197">
    <property type="protein sequence ID" value="PWB68534.1"/>
    <property type="molecule type" value="Genomic_DNA"/>
</dbReference>
<dbReference type="GO" id="GO:0005886">
    <property type="term" value="C:plasma membrane"/>
    <property type="evidence" value="ECO:0007669"/>
    <property type="project" value="UniProtKB-SubCell"/>
</dbReference>
<dbReference type="PANTHER" id="PTHR44936:SF9">
    <property type="entry name" value="SENSOR PROTEIN CREC"/>
    <property type="match status" value="1"/>
</dbReference>
<evidence type="ECO:0000256" key="7">
    <source>
        <dbReference type="ARBA" id="ARBA00023026"/>
    </source>
</evidence>
<evidence type="ECO:0000256" key="2">
    <source>
        <dbReference type="ARBA" id="ARBA00012438"/>
    </source>
</evidence>
<evidence type="ECO:0000256" key="5">
    <source>
        <dbReference type="ARBA" id="ARBA00022777"/>
    </source>
</evidence>
<dbReference type="InterPro" id="IPR050980">
    <property type="entry name" value="2C_sensor_his_kinase"/>
</dbReference>
<evidence type="ECO:0000313" key="10">
    <source>
        <dbReference type="Proteomes" id="UP000250918"/>
    </source>
</evidence>
<dbReference type="Proteomes" id="UP000250918">
    <property type="component" value="Unassembled WGS sequence"/>
</dbReference>
<accession>A0A855WVD6</accession>
<organism evidence="9 10">
    <name type="scientific">candidate division GN15 bacterium</name>
    <dbReference type="NCBI Taxonomy" id="2072418"/>
    <lineage>
        <taxon>Bacteria</taxon>
        <taxon>candidate division GN15</taxon>
    </lineage>
</organism>
<dbReference type="CDD" id="cd00075">
    <property type="entry name" value="HATPase"/>
    <property type="match status" value="1"/>
</dbReference>
<dbReference type="InterPro" id="IPR003661">
    <property type="entry name" value="HisK_dim/P_dom"/>
</dbReference>
<dbReference type="InterPro" id="IPR004358">
    <property type="entry name" value="Sig_transdc_His_kin-like_C"/>
</dbReference>
<keyword evidence="7" id="KW-0843">Virulence</keyword>
<keyword evidence="5" id="KW-0418">Kinase</keyword>
<dbReference type="InterPro" id="IPR005467">
    <property type="entry name" value="His_kinase_dom"/>
</dbReference>
<comment type="caution">
    <text evidence="9">The sequence shown here is derived from an EMBL/GenBank/DDBJ whole genome shotgun (WGS) entry which is preliminary data.</text>
</comment>
<keyword evidence="6" id="KW-0902">Two-component regulatory system</keyword>
<dbReference type="PANTHER" id="PTHR44936">
    <property type="entry name" value="SENSOR PROTEIN CREC"/>
    <property type="match status" value="1"/>
</dbReference>
<dbReference type="SUPFAM" id="SSF69318">
    <property type="entry name" value="Integrin alpha N-terminal domain"/>
    <property type="match status" value="1"/>
</dbReference>
<gene>
    <name evidence="9" type="ORF">C3F09_11495</name>
</gene>
<comment type="catalytic activity">
    <reaction evidence="1">
        <text>ATP + protein L-histidine = ADP + protein N-phospho-L-histidine.</text>
        <dbReference type="EC" id="2.7.13.3"/>
    </reaction>
</comment>
<dbReference type="SMART" id="SM00387">
    <property type="entry name" value="HATPase_c"/>
    <property type="match status" value="1"/>
</dbReference>
<reference evidence="9 10" key="1">
    <citation type="journal article" date="2018" name="ISME J.">
        <title>A methanotrophic archaeon couples anaerobic oxidation of methane to Fe(III) reduction.</title>
        <authorList>
            <person name="Cai C."/>
            <person name="Leu A.O."/>
            <person name="Xie G.J."/>
            <person name="Guo J."/>
            <person name="Feng Y."/>
            <person name="Zhao J.X."/>
            <person name="Tyson G.W."/>
            <person name="Yuan Z."/>
            <person name="Hu S."/>
        </authorList>
    </citation>
    <scope>NUCLEOTIDE SEQUENCE [LARGE SCALE GENOMIC DNA]</scope>
    <source>
        <strain evidence="9">FeB_12</strain>
    </source>
</reference>
<evidence type="ECO:0000256" key="1">
    <source>
        <dbReference type="ARBA" id="ARBA00000085"/>
    </source>
</evidence>
<dbReference type="InterPro" id="IPR028994">
    <property type="entry name" value="Integrin_alpha_N"/>
</dbReference>
<evidence type="ECO:0000256" key="4">
    <source>
        <dbReference type="ARBA" id="ARBA00022679"/>
    </source>
</evidence>
<evidence type="ECO:0000256" key="6">
    <source>
        <dbReference type="ARBA" id="ARBA00023012"/>
    </source>
</evidence>
<evidence type="ECO:0000256" key="3">
    <source>
        <dbReference type="ARBA" id="ARBA00022553"/>
    </source>
</evidence>
<dbReference type="PRINTS" id="PR00344">
    <property type="entry name" value="BCTRLSENSOR"/>
</dbReference>
<dbReference type="CDD" id="cd00082">
    <property type="entry name" value="HisKA"/>
    <property type="match status" value="1"/>
</dbReference>
<feature type="domain" description="Histidine kinase" evidence="8">
    <location>
        <begin position="607"/>
        <end position="826"/>
    </location>
</feature>